<comment type="caution">
    <text evidence="3">The sequence shown here is derived from an EMBL/GenBank/DDBJ whole genome shotgun (WGS) entry which is preliminary data.</text>
</comment>
<feature type="compositionally biased region" description="Basic and acidic residues" evidence="1">
    <location>
        <begin position="196"/>
        <end position="212"/>
    </location>
</feature>
<dbReference type="PROSITE" id="PS50003">
    <property type="entry name" value="PH_DOMAIN"/>
    <property type="match status" value="1"/>
</dbReference>
<sequence length="745" mass="81875">MTSNSKVLSTGDVIICGYLLKNRRIELLRKLLLNLDCVKPSSEFTVRDWKRRYFILYKIHNQNRTEIFFDYYKDETVTKFKGRVDLENCECIVENANIGGRPCAFSITTLFNGNKRVYYFIAANNKIMSDWVQHLARVAELVDVSTTDVSQSNQRTAIVNNSNSCVGAVGGGCSAPPLFQRPSKIPSNKNSIDNSTSRDRGTKNSINDKHVNGNDSDNTGEGDYKDVIGGVDYLLSGPELLDDYHHLPDASHSYVNLTNSVETEKDFNRNYSSLPRSNNNDDKIKQTNIDDNSFKSSNGNMNNQKNNPLLNDTTSSSKNNIKRQNSSDSIYYNVWESEDGSKVTPNTAVSAATTDSVLGSEICCKQGSQKMTSNTRIYRKSHYLPGNSTIVNSSLQPSFDQNSNQCLLIKSTTVNRKPEPPPRMSPLKSLSSTLPTSCIYPSNVLSELSLESPLPVRAKGLNMSLDSSGSSGSSTCSDMNTTNLDITRNQNTSATNDENADNVSQNNSIMNDDEVNNSSLKEEENKENRIQSFDHRGIIGKNQPLPHTANIGKSSVVNNKISHLNYIEPYNLDLRATVHCSTELATSCINSLSFSSCGTIVLAPSVVSISTSTTTIHLTKISDIPSNVTSSSTLSCMSSSSLLVTSHCSNPIEKQSTSTNCSQQTVISSLIHSVSSSNNNNFLLSNHDPPIVFKSNKPLISCNSNNTTTVTTNNSNNQSNDEHIEYREIDPIGTNALAIVKERFG</sequence>
<dbReference type="Gene3D" id="2.30.29.30">
    <property type="entry name" value="Pleckstrin-homology domain (PH domain)/Phosphotyrosine-binding domain (PTB)"/>
    <property type="match status" value="1"/>
</dbReference>
<dbReference type="PANTHER" id="PTHR45960:SF2">
    <property type="entry name" value="PROTEIN DAUGHTER OF SEVENLESS"/>
    <property type="match status" value="1"/>
</dbReference>
<dbReference type="InterPro" id="IPR011993">
    <property type="entry name" value="PH-like_dom_sf"/>
</dbReference>
<feature type="region of interest" description="Disordered" evidence="1">
    <location>
        <begin position="412"/>
        <end position="432"/>
    </location>
</feature>
<feature type="region of interest" description="Disordered" evidence="1">
    <location>
        <begin position="268"/>
        <end position="324"/>
    </location>
</feature>
<dbReference type="STRING" id="6182.A0A4Z2DD08"/>
<dbReference type="GO" id="GO:0035591">
    <property type="term" value="F:signaling adaptor activity"/>
    <property type="evidence" value="ECO:0007669"/>
    <property type="project" value="TreeGrafter"/>
</dbReference>
<dbReference type="InterPro" id="IPR046355">
    <property type="entry name" value="Gab1-4-like"/>
</dbReference>
<reference evidence="3 4" key="1">
    <citation type="submission" date="2019-03" db="EMBL/GenBank/DDBJ databases">
        <title>An improved genome assembly of the fluke Schistosoma japonicum.</title>
        <authorList>
            <person name="Hu W."/>
            <person name="Luo F."/>
            <person name="Yin M."/>
            <person name="Mo X."/>
            <person name="Sun C."/>
            <person name="Wu Q."/>
            <person name="Zhu B."/>
            <person name="Xiang M."/>
            <person name="Wang J."/>
            <person name="Wang Y."/>
            <person name="Zhang T."/>
            <person name="Xu B."/>
            <person name="Zheng H."/>
            <person name="Feng Z."/>
        </authorList>
    </citation>
    <scope>NUCLEOTIDE SEQUENCE [LARGE SCALE GENOMIC DNA]</scope>
    <source>
        <strain evidence="3">HuSjv2</strain>
        <tissue evidence="3">Worms</tissue>
    </source>
</reference>
<evidence type="ECO:0000259" key="2">
    <source>
        <dbReference type="PROSITE" id="PS50003"/>
    </source>
</evidence>
<feature type="domain" description="PH" evidence="2">
    <location>
        <begin position="12"/>
        <end position="140"/>
    </location>
</feature>
<dbReference type="PANTHER" id="PTHR45960">
    <property type="entry name" value="GRB2-ASSOCIATED-BINDING PROTEIN"/>
    <property type="match status" value="1"/>
</dbReference>
<dbReference type="EMBL" id="SKCS01000179">
    <property type="protein sequence ID" value="TNN14286.1"/>
    <property type="molecule type" value="Genomic_DNA"/>
</dbReference>
<feature type="compositionally biased region" description="Polar residues" evidence="1">
    <location>
        <begin position="489"/>
        <end position="510"/>
    </location>
</feature>
<evidence type="ECO:0000313" key="3">
    <source>
        <dbReference type="EMBL" id="TNN14286.1"/>
    </source>
</evidence>
<feature type="compositionally biased region" description="Low complexity" evidence="1">
    <location>
        <begin position="298"/>
        <end position="311"/>
    </location>
</feature>
<dbReference type="Pfam" id="PF00169">
    <property type="entry name" value="PH"/>
    <property type="match status" value="1"/>
</dbReference>
<dbReference type="InterPro" id="IPR001849">
    <property type="entry name" value="PH_domain"/>
</dbReference>
<gene>
    <name evidence="3" type="ORF">EWB00_002265</name>
</gene>
<accession>A0A4Z2DD08</accession>
<dbReference type="AlphaFoldDB" id="A0A4Z2DD08"/>
<evidence type="ECO:0000313" key="4">
    <source>
        <dbReference type="Proteomes" id="UP000311919"/>
    </source>
</evidence>
<dbReference type="OrthoDB" id="67516at2759"/>
<keyword evidence="4" id="KW-1185">Reference proteome</keyword>
<feature type="compositionally biased region" description="Polar residues" evidence="1">
    <location>
        <begin position="312"/>
        <end position="324"/>
    </location>
</feature>
<evidence type="ECO:0000256" key="1">
    <source>
        <dbReference type="SAM" id="MobiDB-lite"/>
    </source>
</evidence>
<organism evidence="3 4">
    <name type="scientific">Schistosoma japonicum</name>
    <name type="common">Blood fluke</name>
    <dbReference type="NCBI Taxonomy" id="6182"/>
    <lineage>
        <taxon>Eukaryota</taxon>
        <taxon>Metazoa</taxon>
        <taxon>Spiralia</taxon>
        <taxon>Lophotrochozoa</taxon>
        <taxon>Platyhelminthes</taxon>
        <taxon>Trematoda</taxon>
        <taxon>Digenea</taxon>
        <taxon>Strigeidida</taxon>
        <taxon>Schistosomatoidea</taxon>
        <taxon>Schistosomatidae</taxon>
        <taxon>Schistosoma</taxon>
    </lineage>
</organism>
<dbReference type="SMART" id="SM00233">
    <property type="entry name" value="PH"/>
    <property type="match status" value="1"/>
</dbReference>
<dbReference type="GO" id="GO:0005737">
    <property type="term" value="C:cytoplasm"/>
    <property type="evidence" value="ECO:0007669"/>
    <property type="project" value="TreeGrafter"/>
</dbReference>
<name>A0A4Z2DD08_SCHJA</name>
<proteinExistence type="predicted"/>
<protein>
    <recommendedName>
        <fullName evidence="2">PH domain-containing protein</fullName>
    </recommendedName>
</protein>
<dbReference type="SUPFAM" id="SSF50729">
    <property type="entry name" value="PH domain-like"/>
    <property type="match status" value="1"/>
</dbReference>
<dbReference type="GO" id="GO:0007165">
    <property type="term" value="P:signal transduction"/>
    <property type="evidence" value="ECO:0007669"/>
    <property type="project" value="TreeGrafter"/>
</dbReference>
<feature type="compositionally biased region" description="Polar residues" evidence="1">
    <location>
        <begin position="286"/>
        <end position="297"/>
    </location>
</feature>
<feature type="region of interest" description="Disordered" evidence="1">
    <location>
        <begin position="489"/>
        <end position="517"/>
    </location>
</feature>
<feature type="compositionally biased region" description="Polar residues" evidence="1">
    <location>
        <begin position="185"/>
        <end position="195"/>
    </location>
</feature>
<feature type="compositionally biased region" description="Polar residues" evidence="1">
    <location>
        <begin position="269"/>
        <end position="278"/>
    </location>
</feature>
<feature type="region of interest" description="Disordered" evidence="1">
    <location>
        <begin position="179"/>
        <end position="223"/>
    </location>
</feature>
<dbReference type="Proteomes" id="UP000311919">
    <property type="component" value="Unassembled WGS sequence"/>
</dbReference>